<keyword evidence="6" id="KW-1003">Cell membrane</keyword>
<keyword evidence="7 11" id="KW-0812">Transmembrane</keyword>
<evidence type="ECO:0000256" key="10">
    <source>
        <dbReference type="ARBA" id="ARBA00024973"/>
    </source>
</evidence>
<evidence type="ECO:0000256" key="3">
    <source>
        <dbReference type="ARBA" id="ARBA00011131"/>
    </source>
</evidence>
<reference evidence="13" key="1">
    <citation type="submission" date="2023-06" db="EMBL/GenBank/DDBJ databases">
        <title>A Treasure from Seagulls: Isolation and Description of Aciduricobacillus qingdaonensis gen. nov., sp. nov., a Rare Obligately Uric Acid-utilizing Member in the Family Bacillaceae.</title>
        <authorList>
            <person name="Liu W."/>
            <person name="Wang B."/>
        </authorList>
    </citation>
    <scope>NUCLEOTIDE SEQUENCE</scope>
    <source>
        <strain evidence="13">44XB</strain>
    </source>
</reference>
<organism evidence="13 14">
    <name type="scientific">Aciduricibacillus chroicocephali</name>
    <dbReference type="NCBI Taxonomy" id="3054939"/>
    <lineage>
        <taxon>Bacteria</taxon>
        <taxon>Bacillati</taxon>
        <taxon>Bacillota</taxon>
        <taxon>Bacilli</taxon>
        <taxon>Bacillales</taxon>
        <taxon>Bacillaceae</taxon>
        <taxon>Aciduricibacillus</taxon>
    </lineage>
</organism>
<feature type="domain" description="ABC3 transporter permease C-terminal" evidence="12">
    <location>
        <begin position="238"/>
        <end position="349"/>
    </location>
</feature>
<comment type="subunit">
    <text evidence="3">The complex is composed of two ATP-binding proteins (HrtA), two transmembrane proteins (HrtB) and a solute-binding protein.</text>
</comment>
<evidence type="ECO:0000256" key="11">
    <source>
        <dbReference type="SAM" id="Phobius"/>
    </source>
</evidence>
<gene>
    <name evidence="13" type="ORF">QR721_01120</name>
</gene>
<keyword evidence="14" id="KW-1185">Reference proteome</keyword>
<accession>A0ABY9KVG2</accession>
<evidence type="ECO:0000313" key="14">
    <source>
        <dbReference type="Proteomes" id="UP001180087"/>
    </source>
</evidence>
<dbReference type="RefSeq" id="WP_348028330.1">
    <property type="nucleotide sequence ID" value="NZ_CP129113.1"/>
</dbReference>
<keyword evidence="9 11" id="KW-0472">Membrane</keyword>
<evidence type="ECO:0000256" key="8">
    <source>
        <dbReference type="ARBA" id="ARBA00022989"/>
    </source>
</evidence>
<evidence type="ECO:0000259" key="12">
    <source>
        <dbReference type="Pfam" id="PF02687"/>
    </source>
</evidence>
<feature type="transmembrane region" description="Helical" evidence="11">
    <location>
        <begin position="15"/>
        <end position="36"/>
    </location>
</feature>
<evidence type="ECO:0000256" key="7">
    <source>
        <dbReference type="ARBA" id="ARBA00022692"/>
    </source>
</evidence>
<evidence type="ECO:0000256" key="1">
    <source>
        <dbReference type="ARBA" id="ARBA00004651"/>
    </source>
</evidence>
<dbReference type="Proteomes" id="UP001180087">
    <property type="component" value="Chromosome"/>
</dbReference>
<dbReference type="InterPro" id="IPR051125">
    <property type="entry name" value="ABC-4/HrtB_transporter"/>
</dbReference>
<keyword evidence="5" id="KW-0813">Transport</keyword>
<comment type="subcellular location">
    <subcellularLocation>
        <location evidence="1">Cell membrane</location>
        <topology evidence="1">Multi-pass membrane protein</topology>
    </subcellularLocation>
</comment>
<dbReference type="Pfam" id="PF02687">
    <property type="entry name" value="FtsX"/>
    <property type="match status" value="1"/>
</dbReference>
<comment type="similarity">
    <text evidence="2">Belongs to the ABC-4 integral membrane protein family. HrtB subfamily.</text>
</comment>
<dbReference type="PANTHER" id="PTHR43738:SF1">
    <property type="entry name" value="HEMIN TRANSPORT SYSTEM PERMEASE PROTEIN HRTB-RELATED"/>
    <property type="match status" value="1"/>
</dbReference>
<protein>
    <recommendedName>
        <fullName evidence="4">Putative hemin transport system permease protein HrtB</fullName>
    </recommendedName>
</protein>
<evidence type="ECO:0000313" key="13">
    <source>
        <dbReference type="EMBL" id="WLV24869.1"/>
    </source>
</evidence>
<feature type="transmembrane region" description="Helical" evidence="11">
    <location>
        <begin position="325"/>
        <end position="345"/>
    </location>
</feature>
<evidence type="ECO:0000256" key="6">
    <source>
        <dbReference type="ARBA" id="ARBA00022475"/>
    </source>
</evidence>
<feature type="transmembrane region" description="Helical" evidence="11">
    <location>
        <begin position="236"/>
        <end position="257"/>
    </location>
</feature>
<evidence type="ECO:0000256" key="9">
    <source>
        <dbReference type="ARBA" id="ARBA00023136"/>
    </source>
</evidence>
<comment type="function">
    <text evidence="10">Part of the ABC transporter complex hrt involved in hemin import. Responsible for the translocation of the substrate across the membrane.</text>
</comment>
<dbReference type="PANTHER" id="PTHR43738">
    <property type="entry name" value="ABC TRANSPORTER, MEMBRANE PROTEIN"/>
    <property type="match status" value="1"/>
</dbReference>
<keyword evidence="8 11" id="KW-1133">Transmembrane helix</keyword>
<sequence>MFLALKELIYAKTRYLLIGFIIVLVASLIFIISGLAKGLSANNASALEDLPADYIIMDKGADTELAKSTVPKSDIEKLKNIKDVQDAAPLSIRMANTTNADDKAVDIALFVTDKGSMLIPKAVKGSGIKNTNDIILDETAADDGVKLGDTLKFGDMKLHVAGFSENQRYSHTPVAYVTNEVFGDQSKAENEKVNGFAVKTNLGKDEVSSKMKGYSVFTKKEALKGIPSYSEEQASLQMMIVFLLIIAAFVLAVFFYVMTLQKRGQFGILKALGAKTGYLVRSLLSQVATISIVCIAVGAGLTYLIGKFLPDGMPFVIEPGMMAQSAALILVMALAGSLVSMFQVARIDPLEAIEGGEK</sequence>
<proteinExistence type="inferred from homology"/>
<evidence type="ECO:0000256" key="5">
    <source>
        <dbReference type="ARBA" id="ARBA00022448"/>
    </source>
</evidence>
<evidence type="ECO:0000256" key="2">
    <source>
        <dbReference type="ARBA" id="ARBA00008697"/>
    </source>
</evidence>
<dbReference type="InterPro" id="IPR003838">
    <property type="entry name" value="ABC3_permease_C"/>
</dbReference>
<name>A0ABY9KVG2_9BACI</name>
<evidence type="ECO:0000256" key="4">
    <source>
        <dbReference type="ARBA" id="ARBA00016962"/>
    </source>
</evidence>
<feature type="transmembrane region" description="Helical" evidence="11">
    <location>
        <begin position="278"/>
        <end position="305"/>
    </location>
</feature>
<dbReference type="EMBL" id="CP129113">
    <property type="protein sequence ID" value="WLV24869.1"/>
    <property type="molecule type" value="Genomic_DNA"/>
</dbReference>